<dbReference type="EMBL" id="JAGPNK010000008">
    <property type="protein sequence ID" value="KAH7317041.1"/>
    <property type="molecule type" value="Genomic_DNA"/>
</dbReference>
<accession>A0A8K0WRC4</accession>
<dbReference type="Proteomes" id="UP000813444">
    <property type="component" value="Unassembled WGS sequence"/>
</dbReference>
<organism evidence="1 2">
    <name type="scientific">Stachybotrys elegans</name>
    <dbReference type="NCBI Taxonomy" id="80388"/>
    <lineage>
        <taxon>Eukaryota</taxon>
        <taxon>Fungi</taxon>
        <taxon>Dikarya</taxon>
        <taxon>Ascomycota</taxon>
        <taxon>Pezizomycotina</taxon>
        <taxon>Sordariomycetes</taxon>
        <taxon>Hypocreomycetidae</taxon>
        <taxon>Hypocreales</taxon>
        <taxon>Stachybotryaceae</taxon>
        <taxon>Stachybotrys</taxon>
    </lineage>
</organism>
<proteinExistence type="predicted"/>
<protein>
    <submittedName>
        <fullName evidence="1">Uncharacterized protein</fullName>
    </submittedName>
</protein>
<keyword evidence="2" id="KW-1185">Reference proteome</keyword>
<sequence>MGFFDAIVDVAASVGGFVKKSPILETLGTLASIVAHAIPVVEGILDKRLKNLSVELNDSIAKLQADFKHIQYISLFGAINGCVLLLYHTQGDSKLDGYIKKS</sequence>
<evidence type="ECO:0000313" key="2">
    <source>
        <dbReference type="Proteomes" id="UP000813444"/>
    </source>
</evidence>
<evidence type="ECO:0000313" key="1">
    <source>
        <dbReference type="EMBL" id="KAH7317041.1"/>
    </source>
</evidence>
<dbReference type="AlphaFoldDB" id="A0A8K0WRC4"/>
<comment type="caution">
    <text evidence="1">The sequence shown here is derived from an EMBL/GenBank/DDBJ whole genome shotgun (WGS) entry which is preliminary data.</text>
</comment>
<gene>
    <name evidence="1" type="ORF">B0I35DRAFT_410151</name>
</gene>
<reference evidence="1" key="1">
    <citation type="journal article" date="2021" name="Nat. Commun.">
        <title>Genetic determinants of endophytism in the Arabidopsis root mycobiome.</title>
        <authorList>
            <person name="Mesny F."/>
            <person name="Miyauchi S."/>
            <person name="Thiergart T."/>
            <person name="Pickel B."/>
            <person name="Atanasova L."/>
            <person name="Karlsson M."/>
            <person name="Huettel B."/>
            <person name="Barry K.W."/>
            <person name="Haridas S."/>
            <person name="Chen C."/>
            <person name="Bauer D."/>
            <person name="Andreopoulos W."/>
            <person name="Pangilinan J."/>
            <person name="LaButti K."/>
            <person name="Riley R."/>
            <person name="Lipzen A."/>
            <person name="Clum A."/>
            <person name="Drula E."/>
            <person name="Henrissat B."/>
            <person name="Kohler A."/>
            <person name="Grigoriev I.V."/>
            <person name="Martin F.M."/>
            <person name="Hacquard S."/>
        </authorList>
    </citation>
    <scope>NUCLEOTIDE SEQUENCE</scope>
    <source>
        <strain evidence="1">MPI-CAGE-CH-0235</strain>
    </source>
</reference>
<name>A0A8K0WRC4_9HYPO</name>